<dbReference type="NCBIfam" id="TIGR04330">
    <property type="entry name" value="cas_Cpf1"/>
    <property type="match status" value="1"/>
</dbReference>
<dbReference type="Pfam" id="PF22222">
    <property type="entry name" value="Cpf1_PI-like"/>
    <property type="match status" value="1"/>
</dbReference>
<feature type="site" description="Binds PAM" evidence="3">
    <location>
        <position position="310"/>
    </location>
</feature>
<dbReference type="AlphaFoldDB" id="A0A0E3UUQ3"/>
<evidence type="ECO:0000256" key="1">
    <source>
        <dbReference type="PIRSR" id="PIRSR627620-1"/>
    </source>
</evidence>
<dbReference type="InterPro" id="IPR053993">
    <property type="entry name" value="Cas12a_PI"/>
</dbReference>
<dbReference type="Pfam" id="PF18510">
    <property type="entry name" value="NUC"/>
    <property type="match status" value="1"/>
</dbReference>
<evidence type="ECO:0000259" key="5">
    <source>
        <dbReference type="Pfam" id="PF18516"/>
    </source>
</evidence>
<keyword evidence="9" id="KW-1185">Reference proteome</keyword>
<proteinExistence type="predicted"/>
<protein>
    <recommendedName>
        <fullName evidence="10">Type V CRISPR-associated protein Cpf1</fullName>
    </recommendedName>
</protein>
<organism evidence="8 9">
    <name type="scientific">Sneathia vaginalis</name>
    <dbReference type="NCBI Taxonomy" id="187101"/>
    <lineage>
        <taxon>Bacteria</taxon>
        <taxon>Fusobacteriati</taxon>
        <taxon>Fusobacteriota</taxon>
        <taxon>Fusobacteriia</taxon>
        <taxon>Fusobacteriales</taxon>
        <taxon>Leptotrichiaceae</taxon>
        <taxon>Sneathia</taxon>
    </lineage>
</organism>
<feature type="active site" description="For DNase activity of RuvC domain" evidence="1">
    <location>
        <position position="605"/>
    </location>
</feature>
<feature type="site" description="Binds Target strand DNA; via amide nitrogen" evidence="3">
    <location>
        <position position="477"/>
    </location>
</feature>
<feature type="active site" description="For pre-crRNA processing" evidence="1">
    <location>
        <position position="503"/>
    </location>
</feature>
<evidence type="ECO:0000313" key="8">
    <source>
        <dbReference type="EMBL" id="AKC95493.1"/>
    </source>
</evidence>
<evidence type="ECO:0000256" key="2">
    <source>
        <dbReference type="PIRSR" id="PIRSR627620-2"/>
    </source>
</evidence>
<sequence length="973" mass="114713">MTEEDTKSFVDEILLTPESVIKTIDNFIDSIIMNDIEGLKEEFLKISLENFEGIYISNKKLNEISNRKFGDYNSINMMIKQSMNEKGILSKKEINELIPDLENINKPKVKSFNLSFIFENLTKEHKELIIDYIRENICNVIENVKITIEKYRNIDNKIEFKNNAEKVSKIKEMLESINELCKLIKEFNTDEIEKNNEFYNILNKNFEIFESSYKVLNKVRNFVTKKEVIENKMKLNFSNYQLGNGWHKNKEKDCSIILFRKRNNERWIYYLGILKHGTKIKENDYLSSVDTGFYKMDYYAQNSLSKMIPKCSITVKNVKNAPEDESVILNDSKKFNEPLEITPEIRKLYGNNEHIKGDKFKKESLVKWIDFCKEFLLKYKSFEKAKKEILKLKESNLYENLEEFYSDAEEKAYFLEFINIDEDKIKKLVKEKNLYLFQIYNKDFSAYSTGNKNLHTMYFEELFTDENLKKPVFKLNGNTEVFYRIASSKPKIVHNKGEKLVNKTYLDDGIIKTIPDSVYEEISEKVKNNEDYSKLLEENNIKNLEIKVATHEIVKDKRYFENKFLFYLPITLNKKVSNKNTNKNINKNVIDEIKDCNEYNVIGIDRGERNLISLCIINQNGEIILQKEMNIIQSSDKYNVDYNEKLEIKSKERDNAKKNWSEIGKIKDLKSGYLSAVVHEIVKLAIEYNAVIILEDLNNGFKNSRKKVDKQIYQKFERALIEKLQFLIFKNYDKNEKGGLRNAFQLTPELKNITKVASQQGIIIYTNPAYTSKIDPTTGYANIIKKSNNNEESIVKAIDKISYDKEKDMFYFDINLSNSSFNLTVKNVLKKEWRIYTNGERIIYKDRKYITLNITQEMKDILSKCGIDYLNIDNLKQDILKNKLHKKVYYIFELANKMRNENKDVDYIISPVLNKDGKFFMTQEINELTPKDADLNGAYNIALKGKLMIDNLNKKEKFVFLSNEDWLNFIQGR</sequence>
<feature type="domain" description="Cas12a nuclease" evidence="4">
    <location>
        <begin position="774"/>
        <end position="923"/>
    </location>
</feature>
<feature type="site" description="Binds Target strand DNA" evidence="3">
    <location>
        <position position="316"/>
    </location>
</feature>
<feature type="site" description="Binds Target strand DNA" evidence="3">
    <location>
        <position position="306"/>
    </location>
</feature>
<dbReference type="EMBL" id="CP011280">
    <property type="protein sequence ID" value="AKC95493.1"/>
    <property type="molecule type" value="Genomic_DNA"/>
</dbReference>
<feature type="active site" description="For DNase activity of RuvC domain" evidence="1">
    <location>
        <position position="695"/>
    </location>
</feature>
<dbReference type="PATRIC" id="fig|1069640.6.peg.577"/>
<dbReference type="InterPro" id="IPR040852">
    <property type="entry name" value="RuvC_1"/>
</dbReference>
<dbReference type="KEGG" id="sns:VC03_02970"/>
<feature type="site" description="Binds crRNA" evidence="3">
    <location>
        <position position="484"/>
    </location>
</feature>
<feature type="active site" description="For pre-crRNA processing" evidence="1">
    <location>
        <position position="494"/>
    </location>
</feature>
<feature type="active site" description="For pre-crRNA processing" evidence="1">
    <location>
        <position position="555"/>
    </location>
</feature>
<accession>A0A0E3UUQ3</accession>
<feature type="domain" description="Cas12a RuvC nuclease" evidence="5">
    <location>
        <begin position="580"/>
        <end position="972"/>
    </location>
</feature>
<evidence type="ECO:0000256" key="3">
    <source>
        <dbReference type="PIRSR" id="PIRSR627620-3"/>
    </source>
</evidence>
<dbReference type="Proteomes" id="UP000033103">
    <property type="component" value="Chromosome"/>
</dbReference>
<feature type="active site" description="For DNase activity of RuvC domain" evidence="1">
    <location>
        <position position="934"/>
    </location>
</feature>
<gene>
    <name evidence="8" type="ORF">VC03_02970</name>
</gene>
<dbReference type="SMR" id="A0A0E3UUQ3"/>
<feature type="region of interest" description="Binds crRNA" evidence="2">
    <location>
        <begin position="454"/>
        <end position="455"/>
    </location>
</feature>
<dbReference type="InterPro" id="IPR054116">
    <property type="entry name" value="Cas12a_REC2"/>
</dbReference>
<name>A0A0E3UUQ3_9FUSO</name>
<reference evidence="8 9" key="1">
    <citation type="journal article" date="2012" name="BMC Genomics">
        <title>Genomic sequence analysis and characterization of Sneathia amnii sp. nov.</title>
        <authorList>
            <consortium name="Vaginal Microbiome Consortium (additional members)"/>
            <person name="Harwich M.D.Jr."/>
            <person name="Serrano M.G."/>
            <person name="Fettweis J.M."/>
            <person name="Alves J.M."/>
            <person name="Reimers M.A."/>
            <person name="Buck G.A."/>
            <person name="Jefferson K.K."/>
        </authorList>
    </citation>
    <scope>NUCLEOTIDE SEQUENCE [LARGE SCALE GENOMIC DNA]</scope>
    <source>
        <strain evidence="8 9">SN35</strain>
    </source>
</reference>
<evidence type="ECO:0000259" key="4">
    <source>
        <dbReference type="Pfam" id="PF18510"/>
    </source>
</evidence>
<evidence type="ECO:0000313" key="9">
    <source>
        <dbReference type="Proteomes" id="UP000033103"/>
    </source>
</evidence>
<feature type="domain" description="Cas12a PI" evidence="7">
    <location>
        <begin position="332"/>
        <end position="413"/>
    </location>
</feature>
<dbReference type="InterPro" id="IPR040882">
    <property type="entry name" value="Cas12a_NUC"/>
</dbReference>
<evidence type="ECO:0008006" key="10">
    <source>
        <dbReference type="Google" id="ProtNLM"/>
    </source>
</evidence>
<feature type="site" description="Caps the crRNA-target DNA heteroduplex" evidence="3">
    <location>
        <position position="72"/>
    </location>
</feature>
<feature type="site" description="Binds DNA protospacer adjacent motif (PAM)" evidence="3">
    <location>
        <position position="250"/>
    </location>
</feature>
<feature type="domain" description="Cas12a REC2" evidence="6">
    <location>
        <begin position="19"/>
        <end position="224"/>
    </location>
</feature>
<feature type="region of interest" description="Binds crRNA" evidence="2">
    <location>
        <begin position="442"/>
        <end position="445"/>
    </location>
</feature>
<feature type="site" description="Binds DNA in crRNA-target DNA heteroduplex" evidence="3">
    <location>
        <position position="226"/>
    </location>
</feature>
<dbReference type="STRING" id="187101.VC03_02970"/>
<evidence type="ECO:0000259" key="7">
    <source>
        <dbReference type="Pfam" id="PF22222"/>
    </source>
</evidence>
<dbReference type="InterPro" id="IPR027620">
    <property type="entry name" value="Cas12a"/>
</dbReference>
<dbReference type="Pfam" id="PF21918">
    <property type="entry name" value="cas_Cpf1_2nd"/>
    <property type="match status" value="1"/>
</dbReference>
<dbReference type="Pfam" id="PF18516">
    <property type="entry name" value="RuvC_1"/>
    <property type="match status" value="1"/>
</dbReference>
<evidence type="ECO:0000259" key="6">
    <source>
        <dbReference type="Pfam" id="PF21918"/>
    </source>
</evidence>
<dbReference type="HOGENOM" id="CLU_006246_0_0_0"/>